<dbReference type="Proteomes" id="UP000436284">
    <property type="component" value="Unassembled WGS sequence"/>
</dbReference>
<reference evidence="2 3" key="1">
    <citation type="submission" date="2019-12" db="EMBL/GenBank/DDBJ databases">
        <title>Salinicoccus cyprini sp. nov., isolated from gastro-intestinal tract of mirror carp, Cyprinus carpio var. specularis, collected from Gobind Sagar Reservoir, Himachal Pradesh, India.</title>
        <authorList>
            <person name="Talwar C."/>
            <person name="Singh A.K."/>
            <person name="Lal R."/>
            <person name="Negi R.K."/>
        </authorList>
    </citation>
    <scope>NUCLEOTIDE SEQUENCE [LARGE SCALE GENOMIC DNA]</scope>
    <source>
        <strain evidence="2 3">J-82</strain>
    </source>
</reference>
<feature type="domain" description="N-acetyltransferase" evidence="1">
    <location>
        <begin position="5"/>
        <end position="141"/>
    </location>
</feature>
<evidence type="ECO:0000313" key="2">
    <source>
        <dbReference type="EMBL" id="MXQ52086.1"/>
    </source>
</evidence>
<dbReference type="AlphaFoldDB" id="A0A6N8U4M6"/>
<dbReference type="InterPro" id="IPR000182">
    <property type="entry name" value="GNAT_dom"/>
</dbReference>
<dbReference type="RefSeq" id="WP_160657817.1">
    <property type="nucleotide sequence ID" value="NZ_JBHRWU010000001.1"/>
</dbReference>
<dbReference type="OrthoDB" id="9775804at2"/>
<evidence type="ECO:0000313" key="3">
    <source>
        <dbReference type="Proteomes" id="UP000436284"/>
    </source>
</evidence>
<dbReference type="SUPFAM" id="SSF55729">
    <property type="entry name" value="Acyl-CoA N-acyltransferases (Nat)"/>
    <property type="match status" value="1"/>
</dbReference>
<gene>
    <name evidence="2" type="ORF">GQ671_12500</name>
</gene>
<dbReference type="PROSITE" id="PS51186">
    <property type="entry name" value="GNAT"/>
    <property type="match status" value="1"/>
</dbReference>
<dbReference type="GO" id="GO:0016747">
    <property type="term" value="F:acyltransferase activity, transferring groups other than amino-acyl groups"/>
    <property type="evidence" value="ECO:0007669"/>
    <property type="project" value="InterPro"/>
</dbReference>
<dbReference type="EMBL" id="WUUK01000005">
    <property type="protein sequence ID" value="MXQ52086.1"/>
    <property type="molecule type" value="Genomic_DNA"/>
</dbReference>
<protein>
    <submittedName>
        <fullName evidence="2">GNAT family N-acetyltransferase</fullName>
    </submittedName>
</protein>
<comment type="caution">
    <text evidence="2">The sequence shown here is derived from an EMBL/GenBank/DDBJ whole genome shotgun (WGS) entry which is preliminary data.</text>
</comment>
<organism evidence="2 3">
    <name type="scientific">Salinicoccus hispanicus</name>
    <dbReference type="NCBI Taxonomy" id="157225"/>
    <lineage>
        <taxon>Bacteria</taxon>
        <taxon>Bacillati</taxon>
        <taxon>Bacillota</taxon>
        <taxon>Bacilli</taxon>
        <taxon>Bacillales</taxon>
        <taxon>Staphylococcaceae</taxon>
        <taxon>Salinicoccus</taxon>
    </lineage>
</organism>
<accession>A0A6N8U4M6</accession>
<keyword evidence="3" id="KW-1185">Reference proteome</keyword>
<evidence type="ECO:0000259" key="1">
    <source>
        <dbReference type="PROSITE" id="PS51186"/>
    </source>
</evidence>
<dbReference type="Pfam" id="PF00583">
    <property type="entry name" value="Acetyltransf_1"/>
    <property type="match status" value="1"/>
</dbReference>
<proteinExistence type="predicted"/>
<name>A0A6N8U4M6_9STAP</name>
<sequence>MLNMSRDRNIAYSDIEQLYMSSGDTPYENRLDALYEAVISSDHLVTAWDGTLLVGLLRSSGDMQFTQLISDFLVHPEHHTKGIASKLMNAYIEDTSHIEKIYLFMDDGLASAFTRNWLVHKGFGIIKDGEDLCIYLKHNPV</sequence>
<dbReference type="InterPro" id="IPR016181">
    <property type="entry name" value="Acyl_CoA_acyltransferase"/>
</dbReference>
<dbReference type="CDD" id="cd04301">
    <property type="entry name" value="NAT_SF"/>
    <property type="match status" value="1"/>
</dbReference>
<dbReference type="Gene3D" id="3.40.630.30">
    <property type="match status" value="1"/>
</dbReference>
<keyword evidence="2" id="KW-0808">Transferase</keyword>